<keyword evidence="8 10" id="KW-0449">Lipoprotein</keyword>
<evidence type="ECO:0000256" key="3">
    <source>
        <dbReference type="ARBA" id="ARBA00022622"/>
    </source>
</evidence>
<comment type="function">
    <text evidence="9">Splits internally a 1,3-beta-glucan molecule and transfers the newly generated reducing end (the donor) to the non-reducing end of another 1,3-beta-glucan molecule (the acceptor) forming a 1,3-beta linkage, resulting in the elongation of 1,3-beta-glucan chains in the cell wall. Involved in cell wall morphogenesis.</text>
</comment>
<dbReference type="EC" id="2.4.1.-" evidence="10"/>
<proteinExistence type="inferred from homology"/>
<keyword evidence="3 10" id="KW-0336">GPI-anchor</keyword>
<evidence type="ECO:0000256" key="10">
    <source>
        <dbReference type="RuleBase" id="RU361209"/>
    </source>
</evidence>
<comment type="subcellular location">
    <subcellularLocation>
        <location evidence="1 10">Cell membrane</location>
        <topology evidence="1 10">Lipid-anchor</topology>
        <topology evidence="1 10">GPI-anchor</topology>
    </subcellularLocation>
</comment>
<dbReference type="Gene3D" id="3.20.20.80">
    <property type="entry name" value="Glycosidases"/>
    <property type="match status" value="1"/>
</dbReference>
<evidence type="ECO:0000256" key="2">
    <source>
        <dbReference type="ARBA" id="ARBA00007528"/>
    </source>
</evidence>
<dbReference type="FunFam" id="3.20.20.80:FF:000032">
    <property type="entry name" value="1,3-beta-glucanosyltransferase"/>
    <property type="match status" value="1"/>
</dbReference>
<keyword evidence="4 10" id="KW-0808">Transferase</keyword>
<evidence type="ECO:0000313" key="12">
    <source>
        <dbReference type="EMBL" id="KAI1614698.1"/>
    </source>
</evidence>
<dbReference type="GO" id="GO:0005886">
    <property type="term" value="C:plasma membrane"/>
    <property type="evidence" value="ECO:0007669"/>
    <property type="project" value="UniProtKB-SubCell"/>
</dbReference>
<evidence type="ECO:0000256" key="8">
    <source>
        <dbReference type="ARBA" id="ARBA00023288"/>
    </source>
</evidence>
<keyword evidence="13" id="KW-1185">Reference proteome</keyword>
<dbReference type="InterPro" id="IPR017853">
    <property type="entry name" value="GH"/>
</dbReference>
<protein>
    <recommendedName>
        <fullName evidence="10">1,3-beta-glucanosyltransferase</fullName>
        <ecNumber evidence="10">2.4.1.-</ecNumber>
    </recommendedName>
</protein>
<dbReference type="GO" id="GO:0071970">
    <property type="term" value="P:fungal-type cell wall (1-&gt;3)-beta-D-glucan biosynthetic process"/>
    <property type="evidence" value="ECO:0007669"/>
    <property type="project" value="TreeGrafter"/>
</dbReference>
<keyword evidence="5 10" id="KW-0732">Signal</keyword>
<accession>A0AAN6DYZ7</accession>
<evidence type="ECO:0000256" key="6">
    <source>
        <dbReference type="ARBA" id="ARBA00023136"/>
    </source>
</evidence>
<dbReference type="GO" id="GO:0031505">
    <property type="term" value="P:fungal-type cell wall organization"/>
    <property type="evidence" value="ECO:0007669"/>
    <property type="project" value="TreeGrafter"/>
</dbReference>
<evidence type="ECO:0000313" key="13">
    <source>
        <dbReference type="Proteomes" id="UP001203852"/>
    </source>
</evidence>
<dbReference type="SUPFAM" id="SSF51445">
    <property type="entry name" value="(Trans)glycosidases"/>
    <property type="match status" value="1"/>
</dbReference>
<evidence type="ECO:0000256" key="4">
    <source>
        <dbReference type="ARBA" id="ARBA00022679"/>
    </source>
</evidence>
<dbReference type="GO" id="GO:0098552">
    <property type="term" value="C:side of membrane"/>
    <property type="evidence" value="ECO:0007669"/>
    <property type="project" value="UniProtKB-KW"/>
</dbReference>
<dbReference type="PANTHER" id="PTHR31468">
    <property type="entry name" value="1,3-BETA-GLUCANOSYLTRANSFERASE GAS1"/>
    <property type="match status" value="1"/>
</dbReference>
<dbReference type="InterPro" id="IPR004886">
    <property type="entry name" value="Glucanosyltransferase"/>
</dbReference>
<name>A0AAN6DYZ7_9EURO</name>
<sequence length="482" mass="51514">MTRFTATLLALVAFFSTYTLAVSPLVVKGSDFVNTVDGTRFQIIGVAYQPGGSSGFDPSSGVDPLSDASVCLRDAVLMQRLGVNAIRVYNLDPDLDHTECASIFNAAGIYMILDVNSPLADQSLDRTAPWDSYDLDYLQRVFKVVEDFMQFNNTLGFFSGNEVINQDSVAEVPAYIRAVTRDIKDYISAQSKRSIPVGYSAADVRTLLIGSFNYLSCGLSNDTSSKIDFFGLNSYSWCGDATFETSGYDVLVSDFSNTTIPVFFSEYGCNLVTPRNFSEVPVLYSSEMTGVFSGGLIYEYSEEVNNYGLVNLNDNGTVSILEDYNNLQARYDALDVTSLEQANATATTLTAPTCNLDLLAGSDFTDFELPARPSGVDALILSGVSGNTTGATTVSSTSPSQTVYNTNGEALSGLKLNVLAWDQSNLPGNNTSGTTTGSPSGSTTSTSSSSTATKTNAAARVDDVKFGSLMMGALSVGLYMQL</sequence>
<keyword evidence="7" id="KW-0325">Glycoprotein</keyword>
<evidence type="ECO:0000256" key="1">
    <source>
        <dbReference type="ARBA" id="ARBA00004609"/>
    </source>
</evidence>
<gene>
    <name evidence="12" type="ORF">EDD36DRAFT_162574</name>
</gene>
<dbReference type="AlphaFoldDB" id="A0AAN6DYZ7"/>
<evidence type="ECO:0000256" key="5">
    <source>
        <dbReference type="ARBA" id="ARBA00022729"/>
    </source>
</evidence>
<keyword evidence="6 10" id="KW-0472">Membrane</keyword>
<reference evidence="12" key="1">
    <citation type="journal article" date="2022" name="bioRxiv">
        <title>Deciphering the potential niche of two novel black yeast fungi from a biological soil crust based on their genomes, phenotypes, and melanin regulation.</title>
        <authorList>
            <consortium name="DOE Joint Genome Institute"/>
            <person name="Carr E.C."/>
            <person name="Barton Q."/>
            <person name="Grambo S."/>
            <person name="Sullivan M."/>
            <person name="Renfro C.M."/>
            <person name="Kuo A."/>
            <person name="Pangilinan J."/>
            <person name="Lipzen A."/>
            <person name="Keymanesh K."/>
            <person name="Savage E."/>
            <person name="Barry K."/>
            <person name="Grigoriev I.V."/>
            <person name="Riekhof W.R."/>
            <person name="Harris S.S."/>
        </authorList>
    </citation>
    <scope>NUCLEOTIDE SEQUENCE</scope>
    <source>
        <strain evidence="12">JF 03-4F</strain>
    </source>
</reference>
<dbReference type="PANTHER" id="PTHR31468:SF4">
    <property type="entry name" value="1,3-BETA-GLUCANOSYLTRANSFERASE GAS3-RELATED"/>
    <property type="match status" value="1"/>
</dbReference>
<dbReference type="Proteomes" id="UP001203852">
    <property type="component" value="Unassembled WGS sequence"/>
</dbReference>
<comment type="caution">
    <text evidence="12">The sequence shown here is derived from an EMBL/GenBank/DDBJ whole genome shotgun (WGS) entry which is preliminary data.</text>
</comment>
<feature type="region of interest" description="Disordered" evidence="11">
    <location>
        <begin position="425"/>
        <end position="455"/>
    </location>
</feature>
<dbReference type="Pfam" id="PF03198">
    <property type="entry name" value="Glyco_hydro_72"/>
    <property type="match status" value="1"/>
</dbReference>
<evidence type="ECO:0000256" key="7">
    <source>
        <dbReference type="ARBA" id="ARBA00023180"/>
    </source>
</evidence>
<evidence type="ECO:0000256" key="11">
    <source>
        <dbReference type="SAM" id="MobiDB-lite"/>
    </source>
</evidence>
<feature type="chain" id="PRO_5042673358" description="1,3-beta-glucanosyltransferase" evidence="10">
    <location>
        <begin position="22"/>
        <end position="482"/>
    </location>
</feature>
<dbReference type="GO" id="GO:0042124">
    <property type="term" value="F:1,3-beta-glucanosyltransferase activity"/>
    <property type="evidence" value="ECO:0007669"/>
    <property type="project" value="TreeGrafter"/>
</dbReference>
<dbReference type="EMBL" id="MU404352">
    <property type="protein sequence ID" value="KAI1614698.1"/>
    <property type="molecule type" value="Genomic_DNA"/>
</dbReference>
<evidence type="ECO:0000256" key="9">
    <source>
        <dbReference type="ARBA" id="ARBA00025026"/>
    </source>
</evidence>
<organism evidence="12 13">
    <name type="scientific">Exophiala viscosa</name>
    <dbReference type="NCBI Taxonomy" id="2486360"/>
    <lineage>
        <taxon>Eukaryota</taxon>
        <taxon>Fungi</taxon>
        <taxon>Dikarya</taxon>
        <taxon>Ascomycota</taxon>
        <taxon>Pezizomycotina</taxon>
        <taxon>Eurotiomycetes</taxon>
        <taxon>Chaetothyriomycetidae</taxon>
        <taxon>Chaetothyriales</taxon>
        <taxon>Herpotrichiellaceae</taxon>
        <taxon>Exophiala</taxon>
    </lineage>
</organism>
<feature type="signal peptide" evidence="10">
    <location>
        <begin position="1"/>
        <end position="21"/>
    </location>
</feature>
<comment type="similarity">
    <text evidence="2 10">Belongs to the glycosyl hydrolase 72 family.</text>
</comment>